<dbReference type="SUPFAM" id="SSF46785">
    <property type="entry name" value="Winged helix' DNA-binding domain"/>
    <property type="match status" value="1"/>
</dbReference>
<protein>
    <submittedName>
        <fullName evidence="5">Transcriptional regulator</fullName>
    </submittedName>
</protein>
<comment type="caution">
    <text evidence="5">The sequence shown here is derived from an EMBL/GenBank/DDBJ whole genome shotgun (WGS) entry which is preliminary data.</text>
</comment>
<keyword evidence="3" id="KW-0804">Transcription</keyword>
<evidence type="ECO:0000256" key="1">
    <source>
        <dbReference type="ARBA" id="ARBA00023015"/>
    </source>
</evidence>
<evidence type="ECO:0000313" key="6">
    <source>
        <dbReference type="Proteomes" id="UP000193487"/>
    </source>
</evidence>
<keyword evidence="1" id="KW-0805">Transcription regulation</keyword>
<gene>
    <name evidence="5" type="ORF">AWC14_16300</name>
</gene>
<dbReference type="InterPro" id="IPR036388">
    <property type="entry name" value="WH-like_DNA-bd_sf"/>
</dbReference>
<dbReference type="PANTHER" id="PTHR33204:SF18">
    <property type="entry name" value="TRANSCRIPTIONAL REGULATORY PROTEIN"/>
    <property type="match status" value="1"/>
</dbReference>
<name>A0A1X1XD06_9MYCO</name>
<keyword evidence="6" id="KW-1185">Reference proteome</keyword>
<feature type="domain" description="HTH hxlR-type" evidence="4">
    <location>
        <begin position="11"/>
        <end position="108"/>
    </location>
</feature>
<dbReference type="GO" id="GO:0003677">
    <property type="term" value="F:DNA binding"/>
    <property type="evidence" value="ECO:0007669"/>
    <property type="project" value="UniProtKB-KW"/>
</dbReference>
<evidence type="ECO:0000256" key="3">
    <source>
        <dbReference type="ARBA" id="ARBA00023163"/>
    </source>
</evidence>
<dbReference type="InterPro" id="IPR002577">
    <property type="entry name" value="HTH_HxlR"/>
</dbReference>
<dbReference type="InterPro" id="IPR036390">
    <property type="entry name" value="WH_DNA-bd_sf"/>
</dbReference>
<organism evidence="5 6">
    <name type="scientific">Mycobacterium kyorinense</name>
    <dbReference type="NCBI Taxonomy" id="487514"/>
    <lineage>
        <taxon>Bacteria</taxon>
        <taxon>Bacillati</taxon>
        <taxon>Actinomycetota</taxon>
        <taxon>Actinomycetes</taxon>
        <taxon>Mycobacteriales</taxon>
        <taxon>Mycobacteriaceae</taxon>
        <taxon>Mycobacterium</taxon>
    </lineage>
</organism>
<reference evidence="5 6" key="1">
    <citation type="submission" date="2016-01" db="EMBL/GenBank/DDBJ databases">
        <title>The new phylogeny of the genus Mycobacterium.</title>
        <authorList>
            <person name="Tarcisio F."/>
            <person name="Conor M."/>
            <person name="Antonella G."/>
            <person name="Elisabetta G."/>
            <person name="Giulia F.S."/>
            <person name="Sara T."/>
            <person name="Anna F."/>
            <person name="Clotilde B."/>
            <person name="Roberto B."/>
            <person name="Veronica D.S."/>
            <person name="Fabio R."/>
            <person name="Monica P."/>
            <person name="Olivier J."/>
            <person name="Enrico T."/>
            <person name="Nicola S."/>
        </authorList>
    </citation>
    <scope>NUCLEOTIDE SEQUENCE [LARGE SCALE GENOMIC DNA]</scope>
    <source>
        <strain evidence="5 6">DSM 45166</strain>
    </source>
</reference>
<dbReference type="PROSITE" id="PS51118">
    <property type="entry name" value="HTH_HXLR"/>
    <property type="match status" value="1"/>
</dbReference>
<sequence>MLDRDYPDQVCSIARTLEVIGQRWSVLVIRDVFLGRHRFDELCAGTGITRSMLAARLAHLVDEGVLERRRYQSRPERFEYHLTEKGRALLPVLTQLMLWGDRYYGEPDGPPLTLEHHECGGHPEDRLHCDRCGAALTGDEVRARPARFARRP</sequence>
<dbReference type="Proteomes" id="UP000193487">
    <property type="component" value="Unassembled WGS sequence"/>
</dbReference>
<dbReference type="OrthoDB" id="5183359at2"/>
<accession>A0A1X1XD06</accession>
<dbReference type="Gene3D" id="1.10.10.10">
    <property type="entry name" value="Winged helix-like DNA-binding domain superfamily/Winged helix DNA-binding domain"/>
    <property type="match status" value="1"/>
</dbReference>
<proteinExistence type="predicted"/>
<dbReference type="AlphaFoldDB" id="A0A1X1XD06"/>
<evidence type="ECO:0000313" key="5">
    <source>
        <dbReference type="EMBL" id="ORV96777.1"/>
    </source>
</evidence>
<evidence type="ECO:0000259" key="4">
    <source>
        <dbReference type="PROSITE" id="PS51118"/>
    </source>
</evidence>
<dbReference type="PANTHER" id="PTHR33204">
    <property type="entry name" value="TRANSCRIPTIONAL REGULATOR, MARR FAMILY"/>
    <property type="match status" value="1"/>
</dbReference>
<dbReference type="Pfam" id="PF01638">
    <property type="entry name" value="HxlR"/>
    <property type="match status" value="1"/>
</dbReference>
<dbReference type="RefSeq" id="WP_045379358.1">
    <property type="nucleotide sequence ID" value="NZ_BBKA01000058.1"/>
</dbReference>
<evidence type="ECO:0000256" key="2">
    <source>
        <dbReference type="ARBA" id="ARBA00023125"/>
    </source>
</evidence>
<keyword evidence="2" id="KW-0238">DNA-binding</keyword>
<dbReference type="EMBL" id="LQPE01000172">
    <property type="protein sequence ID" value="ORV96777.1"/>
    <property type="molecule type" value="Genomic_DNA"/>
</dbReference>